<evidence type="ECO:0000256" key="2">
    <source>
        <dbReference type="ARBA" id="ARBA00022801"/>
    </source>
</evidence>
<dbReference type="InterPro" id="IPR013320">
    <property type="entry name" value="ConA-like_dom_sf"/>
</dbReference>
<comment type="caution">
    <text evidence="6">The sequence shown here is derived from an EMBL/GenBank/DDBJ whole genome shotgun (WGS) entry which is preliminary data.</text>
</comment>
<evidence type="ECO:0000313" key="7">
    <source>
        <dbReference type="Proteomes" id="UP001499851"/>
    </source>
</evidence>
<comment type="similarity">
    <text evidence="1">Belongs to the glycosyl hydrolase 43 family.</text>
</comment>
<sequence length="634" mass="65388">MDSPWTADNGDGTYRNPVLNADWSDPDAVRVGDDFYLTASSFHRVPGLPVLHSRDLVNWTLIGHALTRLAPEEDFRTPQRGGGVWAPALRHHAGRFWIVYPDPDRGLFVTSAEDPAGEWTEPLLLKGGRGLIDPCPLWDEDGSAYLVHGWAKSRAGINNRLTVHRMSADATELLDEGVVVIDGDRLEGYRTLEGPKFYRRDGWYWIFAPAGGVTDGWQSAFRSRDPFGPYEDRIVLAQGSTPVNGPHQGAWVDTPDGADWFLHFQDKGFLGRVVHLQPLRWDEDGWPVIGDGGEPVLSHEKPVQGEPADAPAAGDDFATGIGLQWSWQANPEAGWVAAGGEGGDSGAAAGGRGAGAGAVAGTSGVGAGLRLNCVPGPQDLRYLPNLLGQLLPSDDLRAEVTVTLDGAAPGDRAGLAIVGDAYAWIGLERTENGTFLVHRTAEDGVEIDAAPPVEVTGSVTVAVEVEPGGRCRFAAAHGTGADGAPSAQTPGLAAGEASGLLSGGAAAAADIGQAVAAPSVGRAAAAARGPEHEPRPGMLTPVGDPFQAKEGRWVGAALGLFATGVAAHGTDASGAEVPAGLPGAAAAGGGAVHNSAVQDRAADGGAARDTGAAVTSGAAVFGPFIVEARPGDHG</sequence>
<accession>A0ABN2HJR1</accession>
<evidence type="ECO:0000256" key="3">
    <source>
        <dbReference type="ARBA" id="ARBA00023295"/>
    </source>
</evidence>
<gene>
    <name evidence="6" type="ORF">GCM10009830_40650</name>
</gene>
<proteinExistence type="inferred from homology"/>
<dbReference type="PANTHER" id="PTHR42812:SF12">
    <property type="entry name" value="BETA-XYLOSIDASE-RELATED"/>
    <property type="match status" value="1"/>
</dbReference>
<dbReference type="Gene3D" id="2.60.120.200">
    <property type="match status" value="1"/>
</dbReference>
<dbReference type="Pfam" id="PF04616">
    <property type="entry name" value="Glyco_hydro_43"/>
    <property type="match status" value="1"/>
</dbReference>
<keyword evidence="3" id="KW-0326">Glycosidase</keyword>
<dbReference type="Gene3D" id="2.115.10.20">
    <property type="entry name" value="Glycosyl hydrolase domain, family 43"/>
    <property type="match status" value="1"/>
</dbReference>
<dbReference type="InterPro" id="IPR051795">
    <property type="entry name" value="Glycosyl_Hydrlase_43"/>
</dbReference>
<dbReference type="EMBL" id="BAAAQF010000020">
    <property type="protein sequence ID" value="GAA1688929.1"/>
    <property type="molecule type" value="Genomic_DNA"/>
</dbReference>
<evidence type="ECO:0000313" key="6">
    <source>
        <dbReference type="EMBL" id="GAA1688929.1"/>
    </source>
</evidence>
<evidence type="ECO:0000256" key="4">
    <source>
        <dbReference type="SAM" id="MobiDB-lite"/>
    </source>
</evidence>
<dbReference type="PANTHER" id="PTHR42812">
    <property type="entry name" value="BETA-XYLOSIDASE"/>
    <property type="match status" value="1"/>
</dbReference>
<evidence type="ECO:0000256" key="1">
    <source>
        <dbReference type="ARBA" id="ARBA00009865"/>
    </source>
</evidence>
<feature type="region of interest" description="Disordered" evidence="4">
    <location>
        <begin position="338"/>
        <end position="357"/>
    </location>
</feature>
<keyword evidence="7" id="KW-1185">Reference proteome</keyword>
<evidence type="ECO:0000259" key="5">
    <source>
        <dbReference type="Pfam" id="PF17851"/>
    </source>
</evidence>
<dbReference type="InterPro" id="IPR023296">
    <property type="entry name" value="Glyco_hydro_beta-prop_sf"/>
</dbReference>
<keyword evidence="2" id="KW-0378">Hydrolase</keyword>
<reference evidence="6 7" key="1">
    <citation type="journal article" date="2019" name="Int. J. Syst. Evol. Microbiol.">
        <title>The Global Catalogue of Microorganisms (GCM) 10K type strain sequencing project: providing services to taxonomists for standard genome sequencing and annotation.</title>
        <authorList>
            <consortium name="The Broad Institute Genomics Platform"/>
            <consortium name="The Broad Institute Genome Sequencing Center for Infectious Disease"/>
            <person name="Wu L."/>
            <person name="Ma J."/>
        </authorList>
    </citation>
    <scope>NUCLEOTIDE SEQUENCE [LARGE SCALE GENOMIC DNA]</scope>
    <source>
        <strain evidence="6 7">JCM 16001</strain>
    </source>
</reference>
<name>A0ABN2HJR1_9ACTN</name>
<dbReference type="SUPFAM" id="SSF75005">
    <property type="entry name" value="Arabinanase/levansucrase/invertase"/>
    <property type="match status" value="1"/>
</dbReference>
<organism evidence="6 7">
    <name type="scientific">Glycomyces endophyticus</name>
    <dbReference type="NCBI Taxonomy" id="480996"/>
    <lineage>
        <taxon>Bacteria</taxon>
        <taxon>Bacillati</taxon>
        <taxon>Actinomycetota</taxon>
        <taxon>Actinomycetes</taxon>
        <taxon>Glycomycetales</taxon>
        <taxon>Glycomycetaceae</taxon>
        <taxon>Glycomyces</taxon>
    </lineage>
</organism>
<dbReference type="InterPro" id="IPR041542">
    <property type="entry name" value="GH43_C2"/>
</dbReference>
<dbReference type="Proteomes" id="UP001499851">
    <property type="component" value="Unassembled WGS sequence"/>
</dbReference>
<feature type="domain" description="Beta-xylosidase C-terminal Concanavalin A-like" evidence="5">
    <location>
        <begin position="368"/>
        <end position="474"/>
    </location>
</feature>
<dbReference type="CDD" id="cd09001">
    <property type="entry name" value="GH43_FsAxh1-like"/>
    <property type="match status" value="1"/>
</dbReference>
<dbReference type="InterPro" id="IPR006710">
    <property type="entry name" value="Glyco_hydro_43"/>
</dbReference>
<dbReference type="RefSeq" id="WP_344490309.1">
    <property type="nucleotide sequence ID" value="NZ_BAAAQF010000020.1"/>
</dbReference>
<protein>
    <recommendedName>
        <fullName evidence="5">Beta-xylosidase C-terminal Concanavalin A-like domain-containing protein</fullName>
    </recommendedName>
</protein>
<dbReference type="Pfam" id="PF17851">
    <property type="entry name" value="GH43_C2"/>
    <property type="match status" value="1"/>
</dbReference>
<dbReference type="SUPFAM" id="SSF49899">
    <property type="entry name" value="Concanavalin A-like lectins/glucanases"/>
    <property type="match status" value="1"/>
</dbReference>